<keyword evidence="2" id="KW-1185">Reference proteome</keyword>
<accession>A0A4Z2HA24</accession>
<dbReference type="Proteomes" id="UP000314294">
    <property type="component" value="Unassembled WGS sequence"/>
</dbReference>
<reference evidence="1 2" key="1">
    <citation type="submission" date="2019-03" db="EMBL/GenBank/DDBJ databases">
        <title>First draft genome of Liparis tanakae, snailfish: a comprehensive survey of snailfish specific genes.</title>
        <authorList>
            <person name="Kim W."/>
            <person name="Song I."/>
            <person name="Jeong J.-H."/>
            <person name="Kim D."/>
            <person name="Kim S."/>
            <person name="Ryu S."/>
            <person name="Song J.Y."/>
            <person name="Lee S.K."/>
        </authorList>
    </citation>
    <scope>NUCLEOTIDE SEQUENCE [LARGE SCALE GENOMIC DNA]</scope>
    <source>
        <tissue evidence="1">Muscle</tissue>
    </source>
</reference>
<comment type="caution">
    <text evidence="1">The sequence shown here is derived from an EMBL/GenBank/DDBJ whole genome shotgun (WGS) entry which is preliminary data.</text>
</comment>
<name>A0A4Z2HA24_9TELE</name>
<dbReference type="EMBL" id="SRLO01000288">
    <property type="protein sequence ID" value="TNN62669.1"/>
    <property type="molecule type" value="Genomic_DNA"/>
</dbReference>
<dbReference type="AlphaFoldDB" id="A0A4Z2HA24"/>
<evidence type="ECO:0000313" key="1">
    <source>
        <dbReference type="EMBL" id="TNN62669.1"/>
    </source>
</evidence>
<sequence length="75" mass="8196">MTGVKGKAAARESRMDERVTHLFISHGYSRLERSLRGFMCSDSSSTPSYQLILSQKLRSSCSAETGEIVLGSAII</sequence>
<evidence type="ECO:0000313" key="2">
    <source>
        <dbReference type="Proteomes" id="UP000314294"/>
    </source>
</evidence>
<gene>
    <name evidence="1" type="ORF">EYF80_027110</name>
</gene>
<organism evidence="1 2">
    <name type="scientific">Liparis tanakae</name>
    <name type="common">Tanaka's snailfish</name>
    <dbReference type="NCBI Taxonomy" id="230148"/>
    <lineage>
        <taxon>Eukaryota</taxon>
        <taxon>Metazoa</taxon>
        <taxon>Chordata</taxon>
        <taxon>Craniata</taxon>
        <taxon>Vertebrata</taxon>
        <taxon>Euteleostomi</taxon>
        <taxon>Actinopterygii</taxon>
        <taxon>Neopterygii</taxon>
        <taxon>Teleostei</taxon>
        <taxon>Neoteleostei</taxon>
        <taxon>Acanthomorphata</taxon>
        <taxon>Eupercaria</taxon>
        <taxon>Perciformes</taxon>
        <taxon>Cottioidei</taxon>
        <taxon>Cottales</taxon>
        <taxon>Liparidae</taxon>
        <taxon>Liparis</taxon>
    </lineage>
</organism>
<proteinExistence type="predicted"/>
<protein>
    <submittedName>
        <fullName evidence="1">Uncharacterized protein</fullName>
    </submittedName>
</protein>